<name>A0AAV0ECH4_9ASTE</name>
<reference evidence="2" key="1">
    <citation type="submission" date="2022-07" db="EMBL/GenBank/DDBJ databases">
        <authorList>
            <person name="Macas J."/>
            <person name="Novak P."/>
            <person name="Neumann P."/>
        </authorList>
    </citation>
    <scope>NUCLEOTIDE SEQUENCE</scope>
</reference>
<keyword evidence="1" id="KW-0812">Transmembrane</keyword>
<feature type="non-terminal residue" evidence="2">
    <location>
        <position position="141"/>
    </location>
</feature>
<protein>
    <submittedName>
        <fullName evidence="2">Uncharacterized protein</fullName>
    </submittedName>
</protein>
<keyword evidence="3" id="KW-1185">Reference proteome</keyword>
<evidence type="ECO:0000256" key="1">
    <source>
        <dbReference type="SAM" id="Phobius"/>
    </source>
</evidence>
<comment type="caution">
    <text evidence="2">The sequence shown here is derived from an EMBL/GenBank/DDBJ whole genome shotgun (WGS) entry which is preliminary data.</text>
</comment>
<sequence>MTMRMTAIEKLAGIYILSSIAIIVGWSHSYNGTITKPGTLDNEVAMSPTKQHCHRSMSSTSHVAAPSLNSGPLLRSTSPSISVGFFGPQTSVEDIRASSAHQSPLSHVLDFDVSSFYDSDLDDEYVDYDGLPQQTGTCILV</sequence>
<accession>A0AAV0ECH4</accession>
<evidence type="ECO:0000313" key="3">
    <source>
        <dbReference type="Proteomes" id="UP001152523"/>
    </source>
</evidence>
<feature type="transmembrane region" description="Helical" evidence="1">
    <location>
        <begin position="12"/>
        <end position="30"/>
    </location>
</feature>
<keyword evidence="1" id="KW-1133">Transmembrane helix</keyword>
<dbReference type="AlphaFoldDB" id="A0AAV0ECH4"/>
<proteinExistence type="predicted"/>
<gene>
    <name evidence="2" type="ORF">CEPIT_LOCUS22971</name>
</gene>
<dbReference type="Proteomes" id="UP001152523">
    <property type="component" value="Unassembled WGS sequence"/>
</dbReference>
<evidence type="ECO:0000313" key="2">
    <source>
        <dbReference type="EMBL" id="CAH9120299.1"/>
    </source>
</evidence>
<keyword evidence="1" id="KW-0472">Membrane</keyword>
<dbReference type="EMBL" id="CAMAPF010000915">
    <property type="protein sequence ID" value="CAH9120299.1"/>
    <property type="molecule type" value="Genomic_DNA"/>
</dbReference>
<organism evidence="2 3">
    <name type="scientific">Cuscuta epithymum</name>
    <dbReference type="NCBI Taxonomy" id="186058"/>
    <lineage>
        <taxon>Eukaryota</taxon>
        <taxon>Viridiplantae</taxon>
        <taxon>Streptophyta</taxon>
        <taxon>Embryophyta</taxon>
        <taxon>Tracheophyta</taxon>
        <taxon>Spermatophyta</taxon>
        <taxon>Magnoliopsida</taxon>
        <taxon>eudicotyledons</taxon>
        <taxon>Gunneridae</taxon>
        <taxon>Pentapetalae</taxon>
        <taxon>asterids</taxon>
        <taxon>lamiids</taxon>
        <taxon>Solanales</taxon>
        <taxon>Convolvulaceae</taxon>
        <taxon>Cuscuteae</taxon>
        <taxon>Cuscuta</taxon>
        <taxon>Cuscuta subgen. Cuscuta</taxon>
    </lineage>
</organism>